<evidence type="ECO:0000256" key="5">
    <source>
        <dbReference type="PROSITE-ProRule" id="PRU00175"/>
    </source>
</evidence>
<dbReference type="OrthoDB" id="5600418at2759"/>
<dbReference type="GO" id="GO:0036297">
    <property type="term" value="P:interstrand cross-link repair"/>
    <property type="evidence" value="ECO:0007669"/>
    <property type="project" value="InterPro"/>
</dbReference>
<evidence type="ECO:0000256" key="3">
    <source>
        <dbReference type="ARBA" id="ARBA00022574"/>
    </source>
</evidence>
<proteinExistence type="predicted"/>
<keyword evidence="5" id="KW-0479">Metal-binding</keyword>
<dbReference type="GO" id="GO:0008270">
    <property type="term" value="F:zinc ion binding"/>
    <property type="evidence" value="ECO:0007669"/>
    <property type="project" value="UniProtKB-KW"/>
</dbReference>
<dbReference type="InterPro" id="IPR037381">
    <property type="entry name" value="RFWD3"/>
</dbReference>
<dbReference type="Gene3D" id="2.130.10.10">
    <property type="entry name" value="YVTN repeat-like/Quinoprotein amine dehydrogenase"/>
    <property type="match status" value="1"/>
</dbReference>
<dbReference type="STRING" id="3880.G7L3X6"/>
<feature type="domain" description="RING-type" evidence="7">
    <location>
        <begin position="130"/>
        <end position="176"/>
    </location>
</feature>
<gene>
    <name evidence="10" type="primary">11421492</name>
    <name evidence="8" type="ordered locus">MTR_7g102280</name>
    <name evidence="9" type="ORF">MtrunA17_Chr7g0264741</name>
</gene>
<organism evidence="8 11">
    <name type="scientific">Medicago truncatula</name>
    <name type="common">Barrel medic</name>
    <name type="synonym">Medicago tribuloides</name>
    <dbReference type="NCBI Taxonomy" id="3880"/>
    <lineage>
        <taxon>Eukaryota</taxon>
        <taxon>Viridiplantae</taxon>
        <taxon>Streptophyta</taxon>
        <taxon>Embryophyta</taxon>
        <taxon>Tracheophyta</taxon>
        <taxon>Spermatophyta</taxon>
        <taxon>Magnoliopsida</taxon>
        <taxon>eudicotyledons</taxon>
        <taxon>Gunneridae</taxon>
        <taxon>Pentapetalae</taxon>
        <taxon>rosids</taxon>
        <taxon>fabids</taxon>
        <taxon>Fabales</taxon>
        <taxon>Fabaceae</taxon>
        <taxon>Papilionoideae</taxon>
        <taxon>50 kb inversion clade</taxon>
        <taxon>NPAAA clade</taxon>
        <taxon>Hologalegina</taxon>
        <taxon>IRL clade</taxon>
        <taxon>Trifolieae</taxon>
        <taxon>Medicago</taxon>
    </lineage>
</organism>
<feature type="region of interest" description="Disordered" evidence="6">
    <location>
        <begin position="47"/>
        <end position="102"/>
    </location>
</feature>
<dbReference type="Gene3D" id="3.30.40.10">
    <property type="entry name" value="Zinc/RING finger domain, C3HC4 (zinc finger)"/>
    <property type="match status" value="1"/>
</dbReference>
<dbReference type="GO" id="GO:0016604">
    <property type="term" value="C:nuclear body"/>
    <property type="evidence" value="ECO:0007669"/>
    <property type="project" value="UniProtKB-SubCell"/>
</dbReference>
<dbReference type="GO" id="GO:0061630">
    <property type="term" value="F:ubiquitin protein ligase activity"/>
    <property type="evidence" value="ECO:0007669"/>
    <property type="project" value="UniProtKB-EC"/>
</dbReference>
<dbReference type="InterPro" id="IPR015943">
    <property type="entry name" value="WD40/YVTN_repeat-like_dom_sf"/>
</dbReference>
<dbReference type="InterPro" id="IPR036322">
    <property type="entry name" value="WD40_repeat_dom_sf"/>
</dbReference>
<evidence type="ECO:0000313" key="10">
    <source>
        <dbReference type="EnsemblPlants" id="AES81915"/>
    </source>
</evidence>
<dbReference type="SUPFAM" id="SSF50978">
    <property type="entry name" value="WD40 repeat-like"/>
    <property type="match status" value="1"/>
</dbReference>
<dbReference type="PaxDb" id="3880-AES81915"/>
<keyword evidence="3" id="KW-0853">WD repeat</keyword>
<dbReference type="KEGG" id="mtr:11421492"/>
<evidence type="ECO:0000313" key="8">
    <source>
        <dbReference type="EMBL" id="AES81915.1"/>
    </source>
</evidence>
<dbReference type="PANTHER" id="PTHR16047">
    <property type="entry name" value="RFWD3 PROTEIN"/>
    <property type="match status" value="1"/>
</dbReference>
<protein>
    <recommendedName>
        <fullName evidence="2">RING-type E3 ubiquitin transferase</fullName>
        <ecNumber evidence="2">2.3.2.27</ecNumber>
    </recommendedName>
</protein>
<reference evidence="8 11" key="1">
    <citation type="journal article" date="2011" name="Nature">
        <title>The Medicago genome provides insight into the evolution of rhizobial symbioses.</title>
        <authorList>
            <person name="Young N.D."/>
            <person name="Debelle F."/>
            <person name="Oldroyd G.E."/>
            <person name="Geurts R."/>
            <person name="Cannon S.B."/>
            <person name="Udvardi M.K."/>
            <person name="Benedito V.A."/>
            <person name="Mayer K.F."/>
            <person name="Gouzy J."/>
            <person name="Schoof H."/>
            <person name="Van de Peer Y."/>
            <person name="Proost S."/>
            <person name="Cook D.R."/>
            <person name="Meyers B.C."/>
            <person name="Spannagl M."/>
            <person name="Cheung F."/>
            <person name="De Mita S."/>
            <person name="Krishnakumar V."/>
            <person name="Gundlach H."/>
            <person name="Zhou S."/>
            <person name="Mudge J."/>
            <person name="Bharti A.K."/>
            <person name="Murray J.D."/>
            <person name="Naoumkina M.A."/>
            <person name="Rosen B."/>
            <person name="Silverstein K.A."/>
            <person name="Tang H."/>
            <person name="Rombauts S."/>
            <person name="Zhao P.X."/>
            <person name="Zhou P."/>
            <person name="Barbe V."/>
            <person name="Bardou P."/>
            <person name="Bechner M."/>
            <person name="Bellec A."/>
            <person name="Berger A."/>
            <person name="Berges H."/>
            <person name="Bidwell S."/>
            <person name="Bisseling T."/>
            <person name="Choisne N."/>
            <person name="Couloux A."/>
            <person name="Denny R."/>
            <person name="Deshpande S."/>
            <person name="Dai X."/>
            <person name="Doyle J.J."/>
            <person name="Dudez A.M."/>
            <person name="Farmer A.D."/>
            <person name="Fouteau S."/>
            <person name="Franken C."/>
            <person name="Gibelin C."/>
            <person name="Gish J."/>
            <person name="Goldstein S."/>
            <person name="Gonzalez A.J."/>
            <person name="Green P.J."/>
            <person name="Hallab A."/>
            <person name="Hartog M."/>
            <person name="Hua A."/>
            <person name="Humphray S.J."/>
            <person name="Jeong D.H."/>
            <person name="Jing Y."/>
            <person name="Jocker A."/>
            <person name="Kenton S.M."/>
            <person name="Kim D.J."/>
            <person name="Klee K."/>
            <person name="Lai H."/>
            <person name="Lang C."/>
            <person name="Lin S."/>
            <person name="Macmil S.L."/>
            <person name="Magdelenat G."/>
            <person name="Matthews L."/>
            <person name="McCorrison J."/>
            <person name="Monaghan E.L."/>
            <person name="Mun J.H."/>
            <person name="Najar F.Z."/>
            <person name="Nicholson C."/>
            <person name="Noirot C."/>
            <person name="O'Bleness M."/>
            <person name="Paule C.R."/>
            <person name="Poulain J."/>
            <person name="Prion F."/>
            <person name="Qin B."/>
            <person name="Qu C."/>
            <person name="Retzel E.F."/>
            <person name="Riddle C."/>
            <person name="Sallet E."/>
            <person name="Samain S."/>
            <person name="Samson N."/>
            <person name="Sanders I."/>
            <person name="Saurat O."/>
            <person name="Scarpelli C."/>
            <person name="Schiex T."/>
            <person name="Segurens B."/>
            <person name="Severin A.J."/>
            <person name="Sherrier D.J."/>
            <person name="Shi R."/>
            <person name="Sims S."/>
            <person name="Singer S.R."/>
            <person name="Sinharoy S."/>
            <person name="Sterck L."/>
            <person name="Viollet A."/>
            <person name="Wang B.B."/>
            <person name="Wang K."/>
            <person name="Wang M."/>
            <person name="Wang X."/>
            <person name="Warfsmann J."/>
            <person name="Weissenbach J."/>
            <person name="White D.D."/>
            <person name="White J.D."/>
            <person name="Wiley G.B."/>
            <person name="Wincker P."/>
            <person name="Xing Y."/>
            <person name="Yang L."/>
            <person name="Yao Z."/>
            <person name="Ying F."/>
            <person name="Zhai J."/>
            <person name="Zhou L."/>
            <person name="Zuber A."/>
            <person name="Denarie J."/>
            <person name="Dixon R.A."/>
            <person name="May G.D."/>
            <person name="Schwartz D.C."/>
            <person name="Rogers J."/>
            <person name="Quetier F."/>
            <person name="Town C.D."/>
            <person name="Roe B.A."/>
        </authorList>
    </citation>
    <scope>NUCLEOTIDE SEQUENCE [LARGE SCALE GENOMIC DNA]</scope>
    <source>
        <strain evidence="8">A17</strain>
        <strain evidence="10 11">cv. Jemalong A17</strain>
    </source>
</reference>
<dbReference type="Proteomes" id="UP000002051">
    <property type="component" value="Unassembled WGS sequence"/>
</dbReference>
<dbReference type="EC" id="2.3.2.27" evidence="2"/>
<dbReference type="InterPro" id="IPR013083">
    <property type="entry name" value="Znf_RING/FYVE/PHD"/>
</dbReference>
<name>G7L3X6_MEDTR</name>
<dbReference type="Proteomes" id="UP000265566">
    <property type="component" value="Chromosome 7"/>
</dbReference>
<comment type="subcellular location">
    <subcellularLocation>
        <location evidence="4">Nucleus</location>
        <location evidence="4">Nuclear body</location>
    </subcellularLocation>
</comment>
<reference evidence="9" key="4">
    <citation type="journal article" date="2018" name="Nat. Plants">
        <title>Whole-genome landscape of Medicago truncatula symbiotic genes.</title>
        <authorList>
            <person name="Pecrix Y."/>
            <person name="Gamas P."/>
            <person name="Carrere S."/>
        </authorList>
    </citation>
    <scope>NUCLEOTIDE SEQUENCE</scope>
    <source>
        <tissue evidence="9">Leaves</tissue>
    </source>
</reference>
<keyword evidence="5" id="KW-0862">Zinc</keyword>
<feature type="compositionally biased region" description="Acidic residues" evidence="6">
    <location>
        <begin position="52"/>
        <end position="69"/>
    </location>
</feature>
<dbReference type="OMA" id="CLESWEM"/>
<dbReference type="PANTHER" id="PTHR16047:SF13">
    <property type="entry name" value="E3 UBIQUITIN-PROTEIN LIGASE RFWD3"/>
    <property type="match status" value="1"/>
</dbReference>
<dbReference type="SMART" id="SM00184">
    <property type="entry name" value="RING"/>
    <property type="match status" value="1"/>
</dbReference>
<dbReference type="GO" id="GO:0016567">
    <property type="term" value="P:protein ubiquitination"/>
    <property type="evidence" value="ECO:0007669"/>
    <property type="project" value="InterPro"/>
</dbReference>
<accession>G7L3X6</accession>
<dbReference type="InterPro" id="IPR001841">
    <property type="entry name" value="Znf_RING"/>
</dbReference>
<evidence type="ECO:0000256" key="6">
    <source>
        <dbReference type="SAM" id="MobiDB-lite"/>
    </source>
</evidence>
<keyword evidence="5" id="KW-0863">Zinc-finger</keyword>
<evidence type="ECO:0000256" key="1">
    <source>
        <dbReference type="ARBA" id="ARBA00000900"/>
    </source>
</evidence>
<dbReference type="HOGENOM" id="CLU_021009_0_2_1"/>
<sequence length="596" mass="66617">MDFPFNDFPFDDDIPVEFRNFDESAIPTREQLMDAGADPRFINLVLNGHSGDEEEDDEDDEDEDDEEYVPDVPSSRVSRSDEVSVIPGDERNKRRRIEGGEASSLSIPIESVDCSQENECNRTDIDGLICPICMDAWTNEGDHHICCLPCGHIYGMSCVRKWLQQKKNSGKCPQCNRRCSMKDVRKLYASRVVTVDEESQKMIRSLENKCASLESKDGSWRKKEEGWMKREAALLFDVQNLKKKNTYLEQLVLDMKSRQSGFFEFQNAFHLHGARVFDMDTSNQIVIIAQKPKGMGDVHSITKMSLISPFEMQHIELPSSTNGVRDLHISPFGSKQALYASFGKQLSVLSLDSGTPVLNYDLEVPAWSCSWDRNSTHCIYAGLQNGKVLVFDMRQTAGPLKSLAGLTSNPVHSLQSLAQTTGLSSGVRTILSASAIGACQWDIDSDDRPFMVHGTDNQEVCISLAYSPSSDDTVVSYRPKLNTLTGELIGQGVQGSHVLLKRTGGNNFQKMGSSYGNVSKIRLPRCIIINIANQNRMFASGDEVTCDLVLQELPSFRVIQRFKMPAQARDIRYSPSHGMLGCLSENSLQIFRTNLS</sequence>
<dbReference type="SUPFAM" id="SSF57850">
    <property type="entry name" value="RING/U-box"/>
    <property type="match status" value="1"/>
</dbReference>
<evidence type="ECO:0000313" key="11">
    <source>
        <dbReference type="Proteomes" id="UP000002051"/>
    </source>
</evidence>
<evidence type="ECO:0000259" key="7">
    <source>
        <dbReference type="PROSITE" id="PS50089"/>
    </source>
</evidence>
<comment type="catalytic activity">
    <reaction evidence="1">
        <text>S-ubiquitinyl-[E2 ubiquitin-conjugating enzyme]-L-cysteine + [acceptor protein]-L-lysine = [E2 ubiquitin-conjugating enzyme]-L-cysteine + N(6)-ubiquitinyl-[acceptor protein]-L-lysine.</text>
        <dbReference type="EC" id="2.3.2.27"/>
    </reaction>
</comment>
<feature type="compositionally biased region" description="Basic and acidic residues" evidence="6">
    <location>
        <begin position="78"/>
        <end position="92"/>
    </location>
</feature>
<evidence type="ECO:0000256" key="2">
    <source>
        <dbReference type="ARBA" id="ARBA00012483"/>
    </source>
</evidence>
<dbReference type="InterPro" id="IPR056527">
    <property type="entry name" value="WD40_RFWD3"/>
</dbReference>
<reference evidence="10" key="3">
    <citation type="submission" date="2015-04" db="UniProtKB">
        <authorList>
            <consortium name="EnsemblPlants"/>
        </authorList>
    </citation>
    <scope>IDENTIFICATION</scope>
    <source>
        <strain evidence="10">cv. Jemalong A17</strain>
    </source>
</reference>
<dbReference type="EMBL" id="PSQE01000007">
    <property type="protein sequence ID" value="RHN48528.1"/>
    <property type="molecule type" value="Genomic_DNA"/>
</dbReference>
<dbReference type="Pfam" id="PF23419">
    <property type="entry name" value="WD40_RFWD3"/>
    <property type="match status" value="1"/>
</dbReference>
<dbReference type="Gramene" id="rna43255">
    <property type="protein sequence ID" value="RHN48528.1"/>
    <property type="gene ID" value="gene43255"/>
</dbReference>
<evidence type="ECO:0000256" key="4">
    <source>
        <dbReference type="ARBA" id="ARBA00034306"/>
    </source>
</evidence>
<dbReference type="Pfam" id="PF13639">
    <property type="entry name" value="zf-RING_2"/>
    <property type="match status" value="1"/>
</dbReference>
<reference evidence="8 11" key="2">
    <citation type="journal article" date="2014" name="BMC Genomics">
        <title>An improved genome release (version Mt4.0) for the model legume Medicago truncatula.</title>
        <authorList>
            <person name="Tang H."/>
            <person name="Krishnakumar V."/>
            <person name="Bidwell S."/>
            <person name="Rosen B."/>
            <person name="Chan A."/>
            <person name="Zhou S."/>
            <person name="Gentzbittel L."/>
            <person name="Childs K.L."/>
            <person name="Yandell M."/>
            <person name="Gundlach H."/>
            <person name="Mayer K.F."/>
            <person name="Schwartz D.C."/>
            <person name="Town C.D."/>
        </authorList>
    </citation>
    <scope>GENOME REANNOTATION</scope>
    <source>
        <strain evidence="10 11">cv. Jemalong A17</strain>
    </source>
</reference>
<dbReference type="CDD" id="cd16450">
    <property type="entry name" value="mRING-C3HGC3_RFWD3"/>
    <property type="match status" value="1"/>
</dbReference>
<dbReference type="eggNOG" id="KOG1645">
    <property type="taxonomic scope" value="Eukaryota"/>
</dbReference>
<dbReference type="EnsemblPlants" id="AES81915">
    <property type="protein sequence ID" value="AES81915"/>
    <property type="gene ID" value="MTR_7g102280"/>
</dbReference>
<keyword evidence="11" id="KW-1185">Reference proteome</keyword>
<dbReference type="EMBL" id="CM001223">
    <property type="protein sequence ID" value="AES81915.1"/>
    <property type="molecule type" value="Genomic_DNA"/>
</dbReference>
<dbReference type="AlphaFoldDB" id="G7L3X6"/>
<dbReference type="PROSITE" id="PS50089">
    <property type="entry name" value="ZF_RING_2"/>
    <property type="match status" value="1"/>
</dbReference>
<evidence type="ECO:0000313" key="9">
    <source>
        <dbReference type="EMBL" id="RHN48528.1"/>
    </source>
</evidence>